<dbReference type="Proteomes" id="UP000617340">
    <property type="component" value="Unassembled WGS sequence"/>
</dbReference>
<gene>
    <name evidence="2" type="ORF">HZH68_010163</name>
</gene>
<dbReference type="SUPFAM" id="SSF56219">
    <property type="entry name" value="DNase I-like"/>
    <property type="match status" value="1"/>
</dbReference>
<reference evidence="2" key="1">
    <citation type="journal article" date="2020" name="G3 (Bethesda)">
        <title>High-Quality Assemblies for Three Invasive Social Wasps from the &lt;i&gt;Vespula&lt;/i&gt; Genus.</title>
        <authorList>
            <person name="Harrop T.W.R."/>
            <person name="Guhlin J."/>
            <person name="McLaughlin G.M."/>
            <person name="Permina E."/>
            <person name="Stockwell P."/>
            <person name="Gilligan J."/>
            <person name="Le Lec M.F."/>
            <person name="Gruber M.A.M."/>
            <person name="Quinn O."/>
            <person name="Lovegrove M."/>
            <person name="Duncan E.J."/>
            <person name="Remnant E.J."/>
            <person name="Van Eeckhoven J."/>
            <person name="Graham B."/>
            <person name="Knapp R.A."/>
            <person name="Langford K.W."/>
            <person name="Kronenberg Z."/>
            <person name="Press M.O."/>
            <person name="Eacker S.M."/>
            <person name="Wilson-Rankin E.E."/>
            <person name="Purcell J."/>
            <person name="Lester P.J."/>
            <person name="Dearden P.K."/>
        </authorList>
    </citation>
    <scope>NUCLEOTIDE SEQUENCE</scope>
    <source>
        <strain evidence="2">Linc-1</strain>
    </source>
</reference>
<evidence type="ECO:0000259" key="1">
    <source>
        <dbReference type="Pfam" id="PF14529"/>
    </source>
</evidence>
<sequence length="192" mass="22510">MFIQFQETFTNLRKTHSFPTQFFDIYTIASVYFPCSKEIQMEMKQNIQPIMGNDYVQQKINRIISDIRMQVDLCEIIETDVEISIISRMKYIIAGDFNAKHTDWGSRLVTARGFVIRNIIEVRNSKLQNTKHMYEQENLVENYQEPQNTTPKISISSWNDRNGERISNPTKILKGAHCIQLGIYTNSRNPSY</sequence>
<dbReference type="EMBL" id="JACSDZ010000010">
    <property type="protein sequence ID" value="KAF7393344.1"/>
    <property type="molecule type" value="Genomic_DNA"/>
</dbReference>
<organism evidence="2 3">
    <name type="scientific">Vespula germanica</name>
    <name type="common">German yellow jacket</name>
    <name type="synonym">Paravespula germanica</name>
    <dbReference type="NCBI Taxonomy" id="30212"/>
    <lineage>
        <taxon>Eukaryota</taxon>
        <taxon>Metazoa</taxon>
        <taxon>Ecdysozoa</taxon>
        <taxon>Arthropoda</taxon>
        <taxon>Hexapoda</taxon>
        <taxon>Insecta</taxon>
        <taxon>Pterygota</taxon>
        <taxon>Neoptera</taxon>
        <taxon>Endopterygota</taxon>
        <taxon>Hymenoptera</taxon>
        <taxon>Apocrita</taxon>
        <taxon>Aculeata</taxon>
        <taxon>Vespoidea</taxon>
        <taxon>Vespidae</taxon>
        <taxon>Vespinae</taxon>
        <taxon>Vespula</taxon>
    </lineage>
</organism>
<accession>A0A834JUS1</accession>
<dbReference type="InterPro" id="IPR036691">
    <property type="entry name" value="Endo/exonu/phosph_ase_sf"/>
</dbReference>
<proteinExistence type="predicted"/>
<dbReference type="GO" id="GO:0003824">
    <property type="term" value="F:catalytic activity"/>
    <property type="evidence" value="ECO:0007669"/>
    <property type="project" value="InterPro"/>
</dbReference>
<comment type="caution">
    <text evidence="2">The sequence shown here is derived from an EMBL/GenBank/DDBJ whole genome shotgun (WGS) entry which is preliminary data.</text>
</comment>
<evidence type="ECO:0000313" key="3">
    <source>
        <dbReference type="Proteomes" id="UP000617340"/>
    </source>
</evidence>
<dbReference type="AlphaFoldDB" id="A0A834JUS1"/>
<evidence type="ECO:0000313" key="2">
    <source>
        <dbReference type="EMBL" id="KAF7393344.1"/>
    </source>
</evidence>
<dbReference type="InterPro" id="IPR005135">
    <property type="entry name" value="Endo/exonuclease/phosphatase"/>
</dbReference>
<protein>
    <recommendedName>
        <fullName evidence="1">Endonuclease/exonuclease/phosphatase domain-containing protein</fullName>
    </recommendedName>
</protein>
<name>A0A834JUS1_VESGE</name>
<dbReference type="Gene3D" id="3.60.10.10">
    <property type="entry name" value="Endonuclease/exonuclease/phosphatase"/>
    <property type="match status" value="1"/>
</dbReference>
<feature type="domain" description="Endonuclease/exonuclease/phosphatase" evidence="1">
    <location>
        <begin position="89"/>
        <end position="131"/>
    </location>
</feature>
<dbReference type="Pfam" id="PF14529">
    <property type="entry name" value="Exo_endo_phos_2"/>
    <property type="match status" value="1"/>
</dbReference>
<keyword evidence="3" id="KW-1185">Reference proteome</keyword>